<dbReference type="PROSITE" id="PS51031">
    <property type="entry name" value="BESS"/>
    <property type="match status" value="1"/>
</dbReference>
<dbReference type="PANTHER" id="PTHR19303">
    <property type="entry name" value="TRANSPOSON"/>
    <property type="match status" value="1"/>
</dbReference>
<sequence>MDFIINKKRRQTFTFEEKLKVIREIEKGKKQSQICRERNMPSSTVSSLWKNRKILFKAIKRKNINSKKNRKPVYDDVDEALYKWYVEQKAKGIIVTSRFLRTKAEEIGVKLRGSDCFYLSYSWIDRFKKRHSIRHDSEQGTLVNTEDKNETIGLEDFENRNEDVVISGSSEKHNDDHNLDNIERVVVQVKNETEVSNTFYTEMVKSEDNGKKTKSMEGNGTSKGFADGLGNVRIKEENEEEGADIILPEIVTLEDENQPKRSTKEATITKPSETNDDDDLLFFKSLLPDLRSLSRERKLYIRNKIQLLILNEVYGYRIENT</sequence>
<dbReference type="GeneID" id="108744392"/>
<evidence type="ECO:0000313" key="10">
    <source>
        <dbReference type="RefSeq" id="XP_018335632.2"/>
    </source>
</evidence>
<dbReference type="SUPFAM" id="SSF46689">
    <property type="entry name" value="Homeodomain-like"/>
    <property type="match status" value="2"/>
</dbReference>
<dbReference type="PROSITE" id="PS51253">
    <property type="entry name" value="HTH_CENPB"/>
    <property type="match status" value="1"/>
</dbReference>
<dbReference type="Proteomes" id="UP000192223">
    <property type="component" value="Unplaced"/>
</dbReference>
<dbReference type="InterPro" id="IPR009057">
    <property type="entry name" value="Homeodomain-like_sf"/>
</dbReference>
<evidence type="ECO:0000256" key="4">
    <source>
        <dbReference type="PROSITE-ProRule" id="PRU00320"/>
    </source>
</evidence>
<dbReference type="AlphaFoldDB" id="A0A1W4XS63"/>
<dbReference type="Pfam" id="PF04218">
    <property type="entry name" value="CENP-B_N"/>
    <property type="match status" value="1"/>
</dbReference>
<comment type="subcellular location">
    <subcellularLocation>
        <location evidence="1 5">Nucleus</location>
    </subcellularLocation>
</comment>
<dbReference type="InterPro" id="IPR007889">
    <property type="entry name" value="HTH_Psq"/>
</dbReference>
<dbReference type="InterPro" id="IPR004210">
    <property type="entry name" value="BESS_motif"/>
</dbReference>
<feature type="DNA-binding region" description="H-T-H motif" evidence="4">
    <location>
        <begin position="31"/>
        <end position="51"/>
    </location>
</feature>
<protein>
    <submittedName>
        <fullName evidence="10">Uncharacterized protein LOC108744392 isoform X1</fullName>
    </submittedName>
</protein>
<proteinExistence type="predicted"/>
<reference evidence="10" key="1">
    <citation type="submission" date="2025-08" db="UniProtKB">
        <authorList>
            <consortium name="RefSeq"/>
        </authorList>
    </citation>
    <scope>IDENTIFICATION</scope>
    <source>
        <tissue evidence="10">Entire body</tissue>
    </source>
</reference>
<evidence type="ECO:0000256" key="1">
    <source>
        <dbReference type="ARBA" id="ARBA00004123"/>
    </source>
</evidence>
<evidence type="ECO:0000259" key="8">
    <source>
        <dbReference type="PROSITE" id="PS51253"/>
    </source>
</evidence>
<name>A0A1W4XS63_AGRPL</name>
<feature type="domain" description="HTH psq-type" evidence="6">
    <location>
        <begin position="7"/>
        <end position="55"/>
    </location>
</feature>
<evidence type="ECO:0000259" key="6">
    <source>
        <dbReference type="PROSITE" id="PS50960"/>
    </source>
</evidence>
<evidence type="ECO:0000256" key="3">
    <source>
        <dbReference type="ARBA" id="ARBA00023242"/>
    </source>
</evidence>
<evidence type="ECO:0000256" key="2">
    <source>
        <dbReference type="ARBA" id="ARBA00023125"/>
    </source>
</evidence>
<dbReference type="SMART" id="SM00674">
    <property type="entry name" value="CENPB"/>
    <property type="match status" value="1"/>
</dbReference>
<feature type="domain" description="HTH CENPB-type" evidence="8">
    <location>
        <begin position="65"/>
        <end position="137"/>
    </location>
</feature>
<dbReference type="InParanoid" id="A0A1W4XS63"/>
<accession>A0A1W4XS63</accession>
<dbReference type="Pfam" id="PF03221">
    <property type="entry name" value="HTH_Tnp_Tc5"/>
    <property type="match status" value="1"/>
</dbReference>
<dbReference type="PANTHER" id="PTHR19303:SF75">
    <property type="entry name" value="HTH CENPB-TYPE DOMAIN-CONTAINING PROTEIN"/>
    <property type="match status" value="1"/>
</dbReference>
<evidence type="ECO:0000313" key="9">
    <source>
        <dbReference type="Proteomes" id="UP000192223"/>
    </source>
</evidence>
<dbReference type="GO" id="GO:0005634">
    <property type="term" value="C:nucleus"/>
    <property type="evidence" value="ECO:0007669"/>
    <property type="project" value="UniProtKB-SubCell"/>
</dbReference>
<dbReference type="Pfam" id="PF02944">
    <property type="entry name" value="BESS"/>
    <property type="match status" value="1"/>
</dbReference>
<keyword evidence="2 4" id="KW-0238">DNA-binding</keyword>
<organism evidence="9 10">
    <name type="scientific">Agrilus planipennis</name>
    <name type="common">Emerald ash borer</name>
    <name type="synonym">Agrilus marcopoli</name>
    <dbReference type="NCBI Taxonomy" id="224129"/>
    <lineage>
        <taxon>Eukaryota</taxon>
        <taxon>Metazoa</taxon>
        <taxon>Ecdysozoa</taxon>
        <taxon>Arthropoda</taxon>
        <taxon>Hexapoda</taxon>
        <taxon>Insecta</taxon>
        <taxon>Pterygota</taxon>
        <taxon>Neoptera</taxon>
        <taxon>Endopterygota</taxon>
        <taxon>Coleoptera</taxon>
        <taxon>Polyphaga</taxon>
        <taxon>Elateriformia</taxon>
        <taxon>Buprestoidea</taxon>
        <taxon>Buprestidae</taxon>
        <taxon>Agrilinae</taxon>
        <taxon>Agrilus</taxon>
    </lineage>
</organism>
<gene>
    <name evidence="10" type="primary">LOC108744392</name>
</gene>
<feature type="domain" description="BESS" evidence="7">
    <location>
        <begin position="276"/>
        <end position="315"/>
    </location>
</feature>
<dbReference type="InterPro" id="IPR006600">
    <property type="entry name" value="HTH_CenpB_DNA-bd_dom"/>
</dbReference>
<keyword evidence="3 5" id="KW-0539">Nucleus</keyword>
<dbReference type="RefSeq" id="XP_018335632.2">
    <property type="nucleotide sequence ID" value="XM_018480130.2"/>
</dbReference>
<keyword evidence="9" id="KW-1185">Reference proteome</keyword>
<evidence type="ECO:0000256" key="5">
    <source>
        <dbReference type="PROSITE-ProRule" id="PRU00371"/>
    </source>
</evidence>
<evidence type="ECO:0000259" key="7">
    <source>
        <dbReference type="PROSITE" id="PS51031"/>
    </source>
</evidence>
<dbReference type="OrthoDB" id="125347at2759"/>
<dbReference type="InterPro" id="IPR050863">
    <property type="entry name" value="CenT-Element_Derived"/>
</dbReference>
<dbReference type="PROSITE" id="PS50960">
    <property type="entry name" value="HTH_PSQ"/>
    <property type="match status" value="1"/>
</dbReference>
<dbReference type="Gene3D" id="1.10.10.60">
    <property type="entry name" value="Homeodomain-like"/>
    <property type="match status" value="2"/>
</dbReference>
<dbReference type="GO" id="GO:0003677">
    <property type="term" value="F:DNA binding"/>
    <property type="evidence" value="ECO:0007669"/>
    <property type="project" value="UniProtKB-UniRule"/>
</dbReference>